<reference evidence="1 2" key="1">
    <citation type="journal article" date="2019" name="Commun. Biol.">
        <title>The bagworm genome reveals a unique fibroin gene that provides high tensile strength.</title>
        <authorList>
            <person name="Kono N."/>
            <person name="Nakamura H."/>
            <person name="Ohtoshi R."/>
            <person name="Tomita M."/>
            <person name="Numata K."/>
            <person name="Arakawa K."/>
        </authorList>
    </citation>
    <scope>NUCLEOTIDE SEQUENCE [LARGE SCALE GENOMIC DNA]</scope>
</reference>
<dbReference type="EMBL" id="BGZK01000508">
    <property type="protein sequence ID" value="GBP47700.1"/>
    <property type="molecule type" value="Genomic_DNA"/>
</dbReference>
<accession>A0A4C1WA08</accession>
<protein>
    <submittedName>
        <fullName evidence="1">Uncharacterized protein</fullName>
    </submittedName>
</protein>
<name>A0A4C1WA08_EUMVA</name>
<comment type="caution">
    <text evidence="1">The sequence shown here is derived from an EMBL/GenBank/DDBJ whole genome shotgun (WGS) entry which is preliminary data.</text>
</comment>
<sequence length="70" mass="8058">MQATVREDHRRPHRGLGSETRIYPRCRAGITIRLVVETGRALSRGLTKRVVCAYTTRPTDSFPFCDKSFY</sequence>
<gene>
    <name evidence="1" type="ORF">EVAR_14230_1</name>
</gene>
<evidence type="ECO:0000313" key="2">
    <source>
        <dbReference type="Proteomes" id="UP000299102"/>
    </source>
</evidence>
<organism evidence="1 2">
    <name type="scientific">Eumeta variegata</name>
    <name type="common">Bagworm moth</name>
    <name type="synonym">Eumeta japonica</name>
    <dbReference type="NCBI Taxonomy" id="151549"/>
    <lineage>
        <taxon>Eukaryota</taxon>
        <taxon>Metazoa</taxon>
        <taxon>Ecdysozoa</taxon>
        <taxon>Arthropoda</taxon>
        <taxon>Hexapoda</taxon>
        <taxon>Insecta</taxon>
        <taxon>Pterygota</taxon>
        <taxon>Neoptera</taxon>
        <taxon>Endopterygota</taxon>
        <taxon>Lepidoptera</taxon>
        <taxon>Glossata</taxon>
        <taxon>Ditrysia</taxon>
        <taxon>Tineoidea</taxon>
        <taxon>Psychidae</taxon>
        <taxon>Oiketicinae</taxon>
        <taxon>Eumeta</taxon>
    </lineage>
</organism>
<keyword evidence="2" id="KW-1185">Reference proteome</keyword>
<dbReference type="AlphaFoldDB" id="A0A4C1WA08"/>
<proteinExistence type="predicted"/>
<dbReference type="Proteomes" id="UP000299102">
    <property type="component" value="Unassembled WGS sequence"/>
</dbReference>
<evidence type="ECO:0000313" key="1">
    <source>
        <dbReference type="EMBL" id="GBP47700.1"/>
    </source>
</evidence>